<dbReference type="PANTHER" id="PTHR43309:SF5">
    <property type="entry name" value="5-OXOPROLINASE SUBUNIT C"/>
    <property type="match status" value="1"/>
</dbReference>
<dbReference type="Proteomes" id="UP000813420">
    <property type="component" value="Unassembled WGS sequence"/>
</dbReference>
<gene>
    <name evidence="5" type="ORF">K8V39_07640</name>
</gene>
<evidence type="ECO:0000256" key="1">
    <source>
        <dbReference type="ARBA" id="ARBA00022741"/>
    </source>
</evidence>
<dbReference type="SMART" id="SM00797">
    <property type="entry name" value="AHS2"/>
    <property type="match status" value="1"/>
</dbReference>
<name>A0A9D3AJT0_9FIRM</name>
<proteinExistence type="predicted"/>
<sequence length="317" mass="34426">MGIIIENPGILTTVQDEGRFGSQQFGVSPAGPMDTQSFYIANILVGNRMGEGAIEMTFQGPTVRFEKDIIIAITGGDLSPTLNGQPAPMYQALLVHAGDVLAFGVGTINGCRGYLAFAGGLDVPLVMGSKSTLLRNQLGGVQGRKLEKGDVIGFANPKTTLPNMGLRKLEPEVFPKGELTLRVVTGPQDSDFTKSELKKFFWYGAKITNEFDRMGCRLERDEPLHHKGDGNIITDGIAFGSIQVPTNGQPIIMLADRQTTGGYTKIGTVISVDIPKLVQSVPGYRVRFVRVGVELAQSLYIRRLRQLQNLEKQLGQC</sequence>
<evidence type="ECO:0000256" key="2">
    <source>
        <dbReference type="ARBA" id="ARBA00022801"/>
    </source>
</evidence>
<dbReference type="RefSeq" id="WP_270645340.1">
    <property type="nucleotide sequence ID" value="NZ_CALWFG010000041.1"/>
</dbReference>
<reference evidence="5" key="1">
    <citation type="journal article" date="2021" name="PeerJ">
        <title>Extensive microbial diversity within the chicken gut microbiome revealed by metagenomics and culture.</title>
        <authorList>
            <person name="Gilroy R."/>
            <person name="Ravi A."/>
            <person name="Getino M."/>
            <person name="Pursley I."/>
            <person name="Horton D.L."/>
            <person name="Alikhan N.F."/>
            <person name="Baker D."/>
            <person name="Gharbi K."/>
            <person name="Hall N."/>
            <person name="Watson M."/>
            <person name="Adriaenssens E.M."/>
            <person name="Foster-Nyarko E."/>
            <person name="Jarju S."/>
            <person name="Secka A."/>
            <person name="Antonio M."/>
            <person name="Oren A."/>
            <person name="Chaudhuri R.R."/>
            <person name="La Ragione R."/>
            <person name="Hildebrand F."/>
            <person name="Pallen M.J."/>
        </authorList>
    </citation>
    <scope>NUCLEOTIDE SEQUENCE</scope>
    <source>
        <strain evidence="5">USAMLcec4-12693</strain>
    </source>
</reference>
<dbReference type="Gene3D" id="2.40.100.10">
    <property type="entry name" value="Cyclophilin-like"/>
    <property type="match status" value="1"/>
</dbReference>
<keyword evidence="1" id="KW-0547">Nucleotide-binding</keyword>
<organism evidence="5 6">
    <name type="scientific">Merdimonas faecis</name>
    <dbReference type="NCBI Taxonomy" id="1653435"/>
    <lineage>
        <taxon>Bacteria</taxon>
        <taxon>Bacillati</taxon>
        <taxon>Bacillota</taxon>
        <taxon>Clostridia</taxon>
        <taxon>Lachnospirales</taxon>
        <taxon>Lachnospiraceae</taxon>
        <taxon>Merdimonas</taxon>
    </lineage>
</organism>
<dbReference type="GO" id="GO:0005524">
    <property type="term" value="F:ATP binding"/>
    <property type="evidence" value="ECO:0007669"/>
    <property type="project" value="UniProtKB-KW"/>
</dbReference>
<keyword evidence="2" id="KW-0378">Hydrolase</keyword>
<dbReference type="InterPro" id="IPR052708">
    <property type="entry name" value="PxpC"/>
</dbReference>
<dbReference type="SUPFAM" id="SSF50891">
    <property type="entry name" value="Cyclophilin-like"/>
    <property type="match status" value="1"/>
</dbReference>
<dbReference type="GO" id="GO:0016787">
    <property type="term" value="F:hydrolase activity"/>
    <property type="evidence" value="ECO:0007669"/>
    <property type="project" value="UniProtKB-KW"/>
</dbReference>
<dbReference type="PANTHER" id="PTHR43309">
    <property type="entry name" value="5-OXOPROLINASE SUBUNIT C"/>
    <property type="match status" value="1"/>
</dbReference>
<evidence type="ECO:0000256" key="3">
    <source>
        <dbReference type="ARBA" id="ARBA00022840"/>
    </source>
</evidence>
<comment type="caution">
    <text evidence="5">The sequence shown here is derived from an EMBL/GenBank/DDBJ whole genome shotgun (WGS) entry which is preliminary data.</text>
</comment>
<dbReference type="InterPro" id="IPR029000">
    <property type="entry name" value="Cyclophilin-like_dom_sf"/>
</dbReference>
<feature type="domain" description="Carboxyltransferase" evidence="4">
    <location>
        <begin position="24"/>
        <end position="306"/>
    </location>
</feature>
<evidence type="ECO:0000313" key="6">
    <source>
        <dbReference type="Proteomes" id="UP000813420"/>
    </source>
</evidence>
<dbReference type="EMBL" id="DYXE01000067">
    <property type="protein sequence ID" value="HJH50118.1"/>
    <property type="molecule type" value="Genomic_DNA"/>
</dbReference>
<dbReference type="AlphaFoldDB" id="A0A9D3AJT0"/>
<protein>
    <submittedName>
        <fullName evidence="5">Biotin-dependent carboxyltransferase family protein</fullName>
    </submittedName>
</protein>
<dbReference type="Pfam" id="PF02626">
    <property type="entry name" value="CT_A_B"/>
    <property type="match status" value="1"/>
</dbReference>
<evidence type="ECO:0000259" key="4">
    <source>
        <dbReference type="SMART" id="SM00797"/>
    </source>
</evidence>
<dbReference type="InterPro" id="IPR003778">
    <property type="entry name" value="CT_A_B"/>
</dbReference>
<evidence type="ECO:0000313" key="5">
    <source>
        <dbReference type="EMBL" id="HJH50118.1"/>
    </source>
</evidence>
<dbReference type="NCBIfam" id="TIGR00724">
    <property type="entry name" value="urea_amlyse_rel"/>
    <property type="match status" value="1"/>
</dbReference>
<keyword evidence="3" id="KW-0067">ATP-binding</keyword>
<reference evidence="5" key="2">
    <citation type="submission" date="2021-09" db="EMBL/GenBank/DDBJ databases">
        <authorList>
            <person name="Gilroy R."/>
        </authorList>
    </citation>
    <scope>NUCLEOTIDE SEQUENCE</scope>
    <source>
        <strain evidence="5">USAMLcec4-12693</strain>
    </source>
</reference>
<accession>A0A9D3AJT0</accession>